<sequence length="102" mass="10786">MVDAGVKTTVGAEVAVAVDVGVGIVGRIGARERFGLSELGQHPEHRVVAAISPVEAMLDVRQQVGERVRVDVDAQPRRGAAQTVEVVVEQRIRPGRRDGVAG</sequence>
<proteinExistence type="predicted"/>
<organism evidence="1 2">
    <name type="scientific">Cryobacterium breve</name>
    <dbReference type="NCBI Taxonomy" id="1259258"/>
    <lineage>
        <taxon>Bacteria</taxon>
        <taxon>Bacillati</taxon>
        <taxon>Actinomycetota</taxon>
        <taxon>Actinomycetes</taxon>
        <taxon>Micrococcales</taxon>
        <taxon>Microbacteriaceae</taxon>
        <taxon>Cryobacterium</taxon>
    </lineage>
</organism>
<dbReference type="RefSeq" id="WP_281535596.1">
    <property type="nucleotide sequence ID" value="NZ_CP075584.1"/>
</dbReference>
<protein>
    <recommendedName>
        <fullName evidence="3">Asp23/Gls24 family envelope stress response protein</fullName>
    </recommendedName>
</protein>
<dbReference type="Proteomes" id="UP001212421">
    <property type="component" value="Chromosome"/>
</dbReference>
<name>A0ABY7NEE6_9MICO</name>
<evidence type="ECO:0008006" key="3">
    <source>
        <dbReference type="Google" id="ProtNLM"/>
    </source>
</evidence>
<dbReference type="EMBL" id="CP075584">
    <property type="protein sequence ID" value="WBM80884.1"/>
    <property type="molecule type" value="Genomic_DNA"/>
</dbReference>
<gene>
    <name evidence="1" type="ORF">KIV56_06135</name>
</gene>
<evidence type="ECO:0000313" key="1">
    <source>
        <dbReference type="EMBL" id="WBM80884.1"/>
    </source>
</evidence>
<evidence type="ECO:0000313" key="2">
    <source>
        <dbReference type="Proteomes" id="UP001212421"/>
    </source>
</evidence>
<reference evidence="1 2" key="1">
    <citation type="submission" date="2021-05" db="EMBL/GenBank/DDBJ databases">
        <authorList>
            <person name="Kumar R."/>
            <person name="Kumar A."/>
            <person name="Mukhia S."/>
        </authorList>
    </citation>
    <scope>NUCLEOTIDE SEQUENCE [LARGE SCALE GENOMIC DNA]</scope>
    <source>
        <strain evidence="1 2">ERMR7:08</strain>
    </source>
</reference>
<accession>A0ABY7NEE6</accession>
<keyword evidence="2" id="KW-1185">Reference proteome</keyword>